<evidence type="ECO:0000259" key="11">
    <source>
        <dbReference type="PROSITE" id="PS51698"/>
    </source>
</evidence>
<dbReference type="EMBL" id="JACASE010000005">
    <property type="protein sequence ID" value="KAF6468526.1"/>
    <property type="molecule type" value="Genomic_DNA"/>
</dbReference>
<dbReference type="UniPathway" id="UPA00143"/>
<dbReference type="Proteomes" id="UP000593571">
    <property type="component" value="Unassembled WGS sequence"/>
</dbReference>
<accession>A0A7J8H8I0</accession>
<dbReference type="Gene3D" id="3.30.40.10">
    <property type="entry name" value="Zinc/RING finger domain, C3HC4 (zinc finger)"/>
    <property type="match status" value="1"/>
</dbReference>
<evidence type="ECO:0000256" key="1">
    <source>
        <dbReference type="ARBA" id="ARBA00000900"/>
    </source>
</evidence>
<dbReference type="PANTHER" id="PTHR13931">
    <property type="entry name" value="UBIQUITINATION FACTOR E4"/>
    <property type="match status" value="1"/>
</dbReference>
<comment type="catalytic activity">
    <reaction evidence="1 10">
        <text>S-ubiquitinyl-[E2 ubiquitin-conjugating enzyme]-L-cysteine + [acceptor protein]-L-lysine = [E2 ubiquitin-conjugating enzyme]-L-cysteine + N(6)-ubiquitinyl-[acceptor protein]-L-lysine.</text>
        <dbReference type="EC" id="2.3.2.27"/>
    </reaction>
</comment>
<dbReference type="GO" id="GO:0005634">
    <property type="term" value="C:nucleus"/>
    <property type="evidence" value="ECO:0007669"/>
    <property type="project" value="TreeGrafter"/>
</dbReference>
<dbReference type="SUPFAM" id="SSF57850">
    <property type="entry name" value="RING/U-box"/>
    <property type="match status" value="1"/>
</dbReference>
<dbReference type="Pfam" id="PF10408">
    <property type="entry name" value="Ufd2P_core"/>
    <property type="match status" value="1"/>
</dbReference>
<keyword evidence="5 10" id="KW-0963">Cytoplasm</keyword>
<comment type="pathway">
    <text evidence="3 10">Protein modification; protein ubiquitination.</text>
</comment>
<dbReference type="PANTHER" id="PTHR13931:SF16">
    <property type="entry name" value="UBIQUITIN CONJUGATION FACTOR E4 A"/>
    <property type="match status" value="1"/>
</dbReference>
<organism evidence="12 13">
    <name type="scientific">Rousettus aegyptiacus</name>
    <name type="common">Egyptian fruit bat</name>
    <name type="synonym">Pteropus aegyptiacus</name>
    <dbReference type="NCBI Taxonomy" id="9407"/>
    <lineage>
        <taxon>Eukaryota</taxon>
        <taxon>Metazoa</taxon>
        <taxon>Chordata</taxon>
        <taxon>Craniata</taxon>
        <taxon>Vertebrata</taxon>
        <taxon>Euteleostomi</taxon>
        <taxon>Mammalia</taxon>
        <taxon>Eutheria</taxon>
        <taxon>Laurasiatheria</taxon>
        <taxon>Chiroptera</taxon>
        <taxon>Yinpterochiroptera</taxon>
        <taxon>Pteropodoidea</taxon>
        <taxon>Pteropodidae</taxon>
        <taxon>Rousettinae</taxon>
        <taxon>Rousettus</taxon>
    </lineage>
</organism>
<comment type="function">
    <text evidence="10">Ubiquitin-protein ligase that probably functions as an E3 ligase in conjunction with specific E1 and E2 ligases. Also functions as an E4 ligase mediating the assembly of polyubiquitin chains on substrates ubiquitinated by another E3 ubiquitin ligase. Mediates 'Lys-48'-linked polyubiquitination of substrates.</text>
</comment>
<dbReference type="GO" id="GO:0000209">
    <property type="term" value="P:protein polyubiquitination"/>
    <property type="evidence" value="ECO:0007669"/>
    <property type="project" value="UniProtKB-UniRule"/>
</dbReference>
<evidence type="ECO:0000256" key="10">
    <source>
        <dbReference type="RuleBase" id="RU369083"/>
    </source>
</evidence>
<evidence type="ECO:0000256" key="6">
    <source>
        <dbReference type="ARBA" id="ARBA00022679"/>
    </source>
</evidence>
<dbReference type="FunFam" id="3.30.40.10:FF:000055">
    <property type="entry name" value="Ubiquitin conjugation factor e4 a"/>
    <property type="match status" value="1"/>
</dbReference>
<comment type="caution">
    <text evidence="12">The sequence shown here is derived from an EMBL/GenBank/DDBJ whole genome shotgun (WGS) entry which is preliminary data.</text>
</comment>
<evidence type="ECO:0000256" key="3">
    <source>
        <dbReference type="ARBA" id="ARBA00004906"/>
    </source>
</evidence>
<keyword evidence="8" id="KW-0007">Acetylation</keyword>
<dbReference type="InterPro" id="IPR013083">
    <property type="entry name" value="Znf_RING/FYVE/PHD"/>
</dbReference>
<gene>
    <name evidence="12" type="ORF">HJG63_020220</name>
</gene>
<keyword evidence="6 10" id="KW-0808">Transferase</keyword>
<dbReference type="InterPro" id="IPR019474">
    <property type="entry name" value="Ub_conjug_fac_E4_core"/>
</dbReference>
<evidence type="ECO:0000313" key="12">
    <source>
        <dbReference type="EMBL" id="KAF6468526.1"/>
    </source>
</evidence>
<keyword evidence="13" id="KW-1185">Reference proteome</keyword>
<dbReference type="GO" id="GO:0036503">
    <property type="term" value="P:ERAD pathway"/>
    <property type="evidence" value="ECO:0007669"/>
    <property type="project" value="InterPro"/>
</dbReference>
<dbReference type="CDD" id="cd16657">
    <property type="entry name" value="RING-Ubox_UBE4A"/>
    <property type="match status" value="1"/>
</dbReference>
<evidence type="ECO:0000256" key="2">
    <source>
        <dbReference type="ARBA" id="ARBA00004496"/>
    </source>
</evidence>
<dbReference type="InterPro" id="IPR003613">
    <property type="entry name" value="Ubox_domain"/>
</dbReference>
<proteinExistence type="inferred from homology"/>
<evidence type="ECO:0000256" key="9">
    <source>
        <dbReference type="ARBA" id="ARBA00037624"/>
    </source>
</evidence>
<comment type="similarity">
    <text evidence="4 10">Belongs to the ubiquitin conjugation factor E4 family.</text>
</comment>
<protein>
    <recommendedName>
        <fullName evidence="10">Ubiquitin conjugation factor E4</fullName>
        <ecNumber evidence="10">2.3.2.27</ecNumber>
    </recommendedName>
    <alternativeName>
        <fullName evidence="10">RING-type E3 ubiquitin transferase E4</fullName>
    </alternativeName>
</protein>
<reference evidence="12 13" key="1">
    <citation type="journal article" date="2020" name="Nature">
        <title>Six reference-quality genomes reveal evolution of bat adaptations.</title>
        <authorList>
            <person name="Jebb D."/>
            <person name="Huang Z."/>
            <person name="Pippel M."/>
            <person name="Hughes G.M."/>
            <person name="Lavrichenko K."/>
            <person name="Devanna P."/>
            <person name="Winkler S."/>
            <person name="Jermiin L.S."/>
            <person name="Skirmuntt E.C."/>
            <person name="Katzourakis A."/>
            <person name="Burkitt-Gray L."/>
            <person name="Ray D.A."/>
            <person name="Sullivan K.A.M."/>
            <person name="Roscito J.G."/>
            <person name="Kirilenko B.M."/>
            <person name="Davalos L.M."/>
            <person name="Corthals A.P."/>
            <person name="Power M.L."/>
            <person name="Jones G."/>
            <person name="Ransome R.D."/>
            <person name="Dechmann D.K.N."/>
            <person name="Locatelli A.G."/>
            <person name="Puechmaille S.J."/>
            <person name="Fedrigo O."/>
            <person name="Jarvis E.D."/>
            <person name="Hiller M."/>
            <person name="Vernes S.C."/>
            <person name="Myers E.W."/>
            <person name="Teeling E.C."/>
        </authorList>
    </citation>
    <scope>NUCLEOTIDE SEQUENCE [LARGE SCALE GENOMIC DNA]</scope>
    <source>
        <strain evidence="12">MRouAeg1</strain>
        <tissue evidence="12">Muscle</tissue>
    </source>
</reference>
<dbReference type="GO" id="GO:0034450">
    <property type="term" value="F:ubiquitin-ubiquitin ligase activity"/>
    <property type="evidence" value="ECO:0007669"/>
    <property type="project" value="UniProtKB-UniRule"/>
</dbReference>
<dbReference type="EC" id="2.3.2.27" evidence="10"/>
<evidence type="ECO:0000256" key="8">
    <source>
        <dbReference type="ARBA" id="ARBA00022990"/>
    </source>
</evidence>
<dbReference type="Pfam" id="PF04564">
    <property type="entry name" value="U-box"/>
    <property type="match status" value="1"/>
</dbReference>
<feature type="domain" description="U-box" evidence="11">
    <location>
        <begin position="967"/>
        <end position="1041"/>
    </location>
</feature>
<dbReference type="SMART" id="SM00504">
    <property type="entry name" value="Ubox"/>
    <property type="match status" value="1"/>
</dbReference>
<comment type="domain">
    <text evidence="10">The U-box domain is required for the ubiquitin protein ligase activity.</text>
</comment>
<name>A0A7J8H8I0_ROUAE</name>
<dbReference type="GO" id="GO:0005737">
    <property type="term" value="C:cytoplasm"/>
    <property type="evidence" value="ECO:0007669"/>
    <property type="project" value="UniProtKB-SubCell"/>
</dbReference>
<dbReference type="InterPro" id="IPR045132">
    <property type="entry name" value="UBE4"/>
</dbReference>
<dbReference type="PROSITE" id="PS51698">
    <property type="entry name" value="U_BOX"/>
    <property type="match status" value="1"/>
</dbReference>
<dbReference type="AlphaFoldDB" id="A0A7J8H8I0"/>
<keyword evidence="7 10" id="KW-0833">Ubl conjugation pathway</keyword>
<comment type="subcellular location">
    <subcellularLocation>
        <location evidence="2 10">Cytoplasm</location>
    </subcellularLocation>
</comment>
<evidence type="ECO:0000256" key="4">
    <source>
        <dbReference type="ARBA" id="ARBA00007434"/>
    </source>
</evidence>
<dbReference type="GO" id="GO:0006511">
    <property type="term" value="P:ubiquitin-dependent protein catabolic process"/>
    <property type="evidence" value="ECO:0007669"/>
    <property type="project" value="InterPro"/>
</dbReference>
<evidence type="ECO:0000313" key="13">
    <source>
        <dbReference type="Proteomes" id="UP000593571"/>
    </source>
</evidence>
<comment type="function">
    <text evidence="9">Ubiquitin-protein ligase that probably functions as an E3 ligase in conjunction with specific E1 and E2 ligases. May also function as an E4 ligase mediating the assembly of polyubiquitin chains on substrates ubiquitinated by another E3 ubiquitin ligase. Mediates 'Lys-48'-linked polyubiquitination of substrates.</text>
</comment>
<evidence type="ECO:0000256" key="5">
    <source>
        <dbReference type="ARBA" id="ARBA00022490"/>
    </source>
</evidence>
<evidence type="ECO:0000256" key="7">
    <source>
        <dbReference type="ARBA" id="ARBA00022786"/>
    </source>
</evidence>
<dbReference type="GO" id="GO:0000151">
    <property type="term" value="C:ubiquitin ligase complex"/>
    <property type="evidence" value="ECO:0007669"/>
    <property type="project" value="UniProtKB-UniRule"/>
</dbReference>
<sequence length="1046" mass="120196">MTDQENNNNISSNPFAALFGSLADAKQFAAIQKEQLKQQSDELPASLDDSDNSVSESLDEFDYSVAEISRSFRSQQELCDPSLKSGNGIPSRCVYLEEMAVDLEDQDWLDMNNVEQAVFARLLLQDPGNHLINMTSSTTLNLSADRDAGESHIFCYLYSCFQRAKEEITKVPENLLPFAVQCRNLTVSNTRTVLLTPEIYVDQNIHEQLVDLMLEAIQGAHFEDVTEFLEEVIEALILDEEVRTFPEVMIPVFDILLGRIKDLELCQILLYVYLDILLYFTRQKDMAKVFVEYIQPKDPNNGQMYQKTLLGIILNISCLLKTPGIVENHGYFLNPSRSSPQEIKVQEANIHQFMAQFHEKIYQMLKNLLQLSPETKHCILSWLGNCLHANAGRTKIWANQMPEIFFQMYASDAFFLNLGAALLKLCQPFCKPRSSRLLTFNPTYCALKELNDEERKIKNVHMRGLDKETCLIPAVQEPKFPQNYNLVTENLVLTEYTLYLGFHRLHDQMVKINQNLHRLQVAWRDAQQSSSPAADNLREQFERLMTIYLSTKTAMTEPQMLQNCLNLQVSMAVLLVQLAIGNEGSQPIELTFPLPDGYSSLAYVPEFFADNLGDFLIFLRRFADDILETSADSLENVLYFITIFTGSIERMKNPHLRAKLAEVLEAVMPHLDQTPNPLVSSVFHRKRVFCNFPYAPHLAEALIKVFVDIEFTGDPHQFEQKFNYRRPMYPILRYMWGTDTYRESIKDLADYASKNLEAMNPPLFLRFLNLLMNDAIFLLDEAIQYLSKIKIQQIEKDRGEWDNLTPEARREKEAGLQMFGQLARFHNIMSNETIGTLAFLTSEIKSLFVHPFLAERIISMLNYFLQHLVGPKMGALKVKDFSEFDFKPQQLVSDICTIYLNLGDEENFCATVPKDGRSYSPTLFAQTVRVLKKINKPGNMIVAFSNLAERIKSLADLQQQEEETYADACDEFLDPIMSTLMSDPVVLPSSRVTVDRSTIARHLLSDQTDPFNRSPLTMDQIRPNTELKEKIQRWLAERKQQKEQLE</sequence>